<evidence type="ECO:0000256" key="3">
    <source>
        <dbReference type="ARBA" id="ARBA00005970"/>
    </source>
</evidence>
<evidence type="ECO:0000256" key="8">
    <source>
        <dbReference type="ARBA" id="ARBA00031329"/>
    </source>
</evidence>
<evidence type="ECO:0000256" key="6">
    <source>
        <dbReference type="ARBA" id="ARBA00022909"/>
    </source>
</evidence>
<evidence type="ECO:0000256" key="4">
    <source>
        <dbReference type="ARBA" id="ARBA00013139"/>
    </source>
</evidence>
<feature type="domain" description="Chorismate-utilising enzyme C-terminal" evidence="12">
    <location>
        <begin position="564"/>
        <end position="822"/>
    </location>
</feature>
<organism evidence="14 15">
    <name type="scientific">Periconia digitata</name>
    <dbReference type="NCBI Taxonomy" id="1303443"/>
    <lineage>
        <taxon>Eukaryota</taxon>
        <taxon>Fungi</taxon>
        <taxon>Dikarya</taxon>
        <taxon>Ascomycota</taxon>
        <taxon>Pezizomycotina</taxon>
        <taxon>Dothideomycetes</taxon>
        <taxon>Pleosporomycetidae</taxon>
        <taxon>Pleosporales</taxon>
        <taxon>Massarineae</taxon>
        <taxon>Periconiaceae</taxon>
        <taxon>Periconia</taxon>
    </lineage>
</organism>
<comment type="caution">
    <text evidence="14">The sequence shown here is derived from an EMBL/GenBank/DDBJ whole genome shotgun (WGS) entry which is preliminary data.</text>
</comment>
<dbReference type="InterPro" id="IPR019999">
    <property type="entry name" value="Anth_synth_I-like"/>
</dbReference>
<evidence type="ECO:0000256" key="5">
    <source>
        <dbReference type="ARBA" id="ARBA00022679"/>
    </source>
</evidence>
<feature type="domain" description="Glutamine amidotransferase" evidence="11">
    <location>
        <begin position="22"/>
        <end position="245"/>
    </location>
</feature>
<gene>
    <name evidence="14" type="ORF">PDIGIT_LOCUS13196</name>
</gene>
<evidence type="ECO:0000256" key="2">
    <source>
        <dbReference type="ARBA" id="ARBA00005009"/>
    </source>
</evidence>
<dbReference type="EC" id="2.6.1.85" evidence="4"/>
<keyword evidence="5" id="KW-0808">Transferase</keyword>
<comment type="catalytic activity">
    <reaction evidence="1">
        <text>chorismate + L-glutamine = 4-amino-4-deoxychorismate + L-glutamate</text>
        <dbReference type="Rhea" id="RHEA:11672"/>
        <dbReference type="ChEBI" id="CHEBI:29748"/>
        <dbReference type="ChEBI" id="CHEBI:29985"/>
        <dbReference type="ChEBI" id="CHEBI:58359"/>
        <dbReference type="ChEBI" id="CHEBI:58406"/>
        <dbReference type="EC" id="2.6.1.85"/>
    </reaction>
</comment>
<protein>
    <recommendedName>
        <fullName evidence="4">aminodeoxychorismate synthase</fullName>
        <ecNumber evidence="4">2.6.1.85</ecNumber>
    </recommendedName>
    <alternativeName>
        <fullName evidence="8">Para-aminobenzoate synthase</fullName>
    </alternativeName>
    <alternativeName>
        <fullName evidence="9">p-aminobenzoic acid synthase</fullName>
    </alternativeName>
</protein>
<dbReference type="SUPFAM" id="SSF52317">
    <property type="entry name" value="Class I glutamine amidotransferase-like"/>
    <property type="match status" value="1"/>
</dbReference>
<feature type="region of interest" description="Disordered" evidence="10">
    <location>
        <begin position="420"/>
        <end position="441"/>
    </location>
</feature>
<dbReference type="PRINTS" id="PR00097">
    <property type="entry name" value="ANTSNTHASEII"/>
</dbReference>
<dbReference type="InterPro" id="IPR017926">
    <property type="entry name" value="GATASE"/>
</dbReference>
<dbReference type="CDD" id="cd01743">
    <property type="entry name" value="GATase1_Anthranilate_Synthase"/>
    <property type="match status" value="1"/>
</dbReference>
<dbReference type="GO" id="GO:0000162">
    <property type="term" value="P:L-tryptophan biosynthetic process"/>
    <property type="evidence" value="ECO:0007669"/>
    <property type="project" value="TreeGrafter"/>
</dbReference>
<keyword evidence="6" id="KW-0289">Folate biosynthesis</keyword>
<dbReference type="Pfam" id="PF00117">
    <property type="entry name" value="GATase"/>
    <property type="match status" value="1"/>
</dbReference>
<keyword evidence="7" id="KW-0315">Glutamine amidotransferase</keyword>
<dbReference type="InterPro" id="IPR005801">
    <property type="entry name" value="ADC_synthase"/>
</dbReference>
<dbReference type="PRINTS" id="PR00099">
    <property type="entry name" value="CPSGATASE"/>
</dbReference>
<dbReference type="PROSITE" id="PS51273">
    <property type="entry name" value="GATASE_TYPE_1"/>
    <property type="match status" value="1"/>
</dbReference>
<dbReference type="AlphaFoldDB" id="A0A9W4UQK4"/>
<evidence type="ECO:0000313" key="14">
    <source>
        <dbReference type="EMBL" id="CAI6340029.1"/>
    </source>
</evidence>
<evidence type="ECO:0000256" key="10">
    <source>
        <dbReference type="SAM" id="MobiDB-lite"/>
    </source>
</evidence>
<evidence type="ECO:0000313" key="15">
    <source>
        <dbReference type="Proteomes" id="UP001152607"/>
    </source>
</evidence>
<dbReference type="Proteomes" id="UP001152607">
    <property type="component" value="Unassembled WGS sequence"/>
</dbReference>
<dbReference type="GO" id="GO:0008153">
    <property type="term" value="P:4-aminobenzoate biosynthetic process"/>
    <property type="evidence" value="ECO:0007669"/>
    <property type="project" value="TreeGrafter"/>
</dbReference>
<dbReference type="InterPro" id="IPR006805">
    <property type="entry name" value="Anth_synth_I_N"/>
</dbReference>
<evidence type="ECO:0000256" key="7">
    <source>
        <dbReference type="ARBA" id="ARBA00022962"/>
    </source>
</evidence>
<dbReference type="OrthoDB" id="64220at2759"/>
<dbReference type="EMBL" id="CAOQHR010000010">
    <property type="protein sequence ID" value="CAI6340029.1"/>
    <property type="molecule type" value="Genomic_DNA"/>
</dbReference>
<dbReference type="GO" id="GO:0046820">
    <property type="term" value="F:4-amino-4-deoxychorismate synthase activity"/>
    <property type="evidence" value="ECO:0007669"/>
    <property type="project" value="UniProtKB-EC"/>
</dbReference>
<dbReference type="SUPFAM" id="SSF56322">
    <property type="entry name" value="ADC synthase"/>
    <property type="match status" value="1"/>
</dbReference>
<proteinExistence type="inferred from homology"/>
<dbReference type="GO" id="GO:0005737">
    <property type="term" value="C:cytoplasm"/>
    <property type="evidence" value="ECO:0007669"/>
    <property type="project" value="TreeGrafter"/>
</dbReference>
<dbReference type="Gene3D" id="3.40.50.880">
    <property type="match status" value="1"/>
</dbReference>
<keyword evidence="15" id="KW-1185">Reference proteome</keyword>
<feature type="compositionally biased region" description="Low complexity" evidence="10">
    <location>
        <begin position="426"/>
        <end position="439"/>
    </location>
</feature>
<dbReference type="InterPro" id="IPR010117">
    <property type="entry name" value="PabB_fungal"/>
</dbReference>
<feature type="domain" description="Anthranilate synthase component I N-terminal" evidence="13">
    <location>
        <begin position="335"/>
        <end position="507"/>
    </location>
</feature>
<evidence type="ECO:0000256" key="9">
    <source>
        <dbReference type="ARBA" id="ARBA00031904"/>
    </source>
</evidence>
<accession>A0A9W4UQK4</accession>
<comment type="similarity">
    <text evidence="3">In the C-terminal section; belongs to the anthranilate synthase component I family.</text>
</comment>
<dbReference type="NCBIfam" id="TIGR01823">
    <property type="entry name" value="PabB-fungal"/>
    <property type="match status" value="1"/>
</dbReference>
<dbReference type="InterPro" id="IPR006221">
    <property type="entry name" value="TrpG/PapA_dom"/>
</dbReference>
<dbReference type="GO" id="GO:0046656">
    <property type="term" value="P:folic acid biosynthetic process"/>
    <property type="evidence" value="ECO:0007669"/>
    <property type="project" value="UniProtKB-KW"/>
</dbReference>
<dbReference type="Pfam" id="PF00425">
    <property type="entry name" value="Chorismate_bind"/>
    <property type="match status" value="1"/>
</dbReference>
<evidence type="ECO:0000259" key="11">
    <source>
        <dbReference type="Pfam" id="PF00117"/>
    </source>
</evidence>
<dbReference type="InterPro" id="IPR015890">
    <property type="entry name" value="Chorismate_C"/>
</dbReference>
<dbReference type="InterPro" id="IPR029062">
    <property type="entry name" value="Class_I_gatase-like"/>
</dbReference>
<sequence>MSQPAPQHTSSSPLERPPKILYIDAHDSFANNIIGLLTTHLHAHVTRLPITSPSLTSLPTLKRTIRSYDAVVVGPGPGHPDIAADVGCIPLLWELDSEDQIPVLGVCLGFQSLCLAYGASVERLKRARHGIVARVIHRGGEGMGGGIFDGVGEGLEATMYHSLHVDLYRSKSVRRNGDEKEKDAEIGGEIFWEPTETCPELQPLAWDVTDVAANGPVLMAVRHKSRPFWGVQFHPESICTNEGGRKMVLNWWACAEKWLEQRGGRRMTREMKFREDEGVGEKTVRFASSLLDGCSPGDSPTSNSPRSHLASLLRSANEDDGTTLRWRQYSLSPEITPTVLVEALGQRREEYVLLDSQNHPSGRYSILGLTVPDKTMRVTYKVSNKTLQYGFNKSNTRTMQIDSIDEVWPMLQEALSLCDPRGRGMGSSRASSNRSSSSSIELHHDADAELPADSPFWGGFMGYISYEAGLETIDVTPHAYSETIPDINFAFMHRSIVIDHKTSCVYIQSLLPEDWTWITDTGRILDDLSNRTELAAKDMSLASARDNEILDRSLRTAQIHRPSEPTYRDKVLRCQEYLATGDSYELCLTDSTAIHSPGIDDWTLYKRLRLNNKAPFGAFLRLSGVSIVGSSPERFLSWSRTGACQFRPIKGTVKKSASVTREKAHEILRSSKERAENLMIVDLIRHDLSGVIGAHRTWVSKLMVVEEYETVYQLVSVIEGQLPEDGTRRGLDVLRASLPPGSMTGAPKKRSCEILGNIERRPRGIYSGVLGYMDVGGAGDFSVVIRTAVNSHVQSDVWHIGAGGAVTIQSTDEGEFQEMETKCSSVLGALFSGTRG</sequence>
<evidence type="ECO:0000256" key="1">
    <source>
        <dbReference type="ARBA" id="ARBA00001000"/>
    </source>
</evidence>
<comment type="pathway">
    <text evidence="2">Cofactor biosynthesis; tetrahydrofolate biosynthesis; 4-aminobenzoate from chorismate: step 1/2.</text>
</comment>
<name>A0A9W4UQK4_9PLEO</name>
<dbReference type="Pfam" id="PF04715">
    <property type="entry name" value="Anth_synt_I_N"/>
    <property type="match status" value="1"/>
</dbReference>
<dbReference type="PANTHER" id="PTHR11236:SF18">
    <property type="entry name" value="AMINODEOXYCHORISMATE SYNTHASE"/>
    <property type="match status" value="1"/>
</dbReference>
<evidence type="ECO:0000259" key="12">
    <source>
        <dbReference type="Pfam" id="PF00425"/>
    </source>
</evidence>
<dbReference type="PANTHER" id="PTHR11236">
    <property type="entry name" value="AMINOBENZOATE/ANTHRANILATE SYNTHASE"/>
    <property type="match status" value="1"/>
</dbReference>
<reference evidence="14" key="1">
    <citation type="submission" date="2023-01" db="EMBL/GenBank/DDBJ databases">
        <authorList>
            <person name="Van Ghelder C."/>
            <person name="Rancurel C."/>
        </authorList>
    </citation>
    <scope>NUCLEOTIDE SEQUENCE</scope>
    <source>
        <strain evidence="14">CNCM I-4278</strain>
    </source>
</reference>
<dbReference type="Gene3D" id="3.60.120.10">
    <property type="entry name" value="Anthranilate synthase"/>
    <property type="match status" value="1"/>
</dbReference>
<evidence type="ECO:0000259" key="13">
    <source>
        <dbReference type="Pfam" id="PF04715"/>
    </source>
</evidence>